<dbReference type="InterPro" id="IPR015943">
    <property type="entry name" value="WD40/YVTN_repeat-like_dom_sf"/>
</dbReference>
<feature type="signal peptide" evidence="1">
    <location>
        <begin position="1"/>
        <end position="24"/>
    </location>
</feature>
<dbReference type="Pfam" id="PF23726">
    <property type="entry name" value="Beta-prop_RSE1_2nd"/>
    <property type="match status" value="1"/>
</dbReference>
<feature type="domain" description="RSE1/DDB1/CPSF1 second beta-propeller" evidence="3">
    <location>
        <begin position="563"/>
        <end position="874"/>
    </location>
</feature>
<dbReference type="InterPro" id="IPR058543">
    <property type="entry name" value="Beta-prop_RSE1/DDB1/CPSF1_2nd"/>
</dbReference>
<dbReference type="InterPro" id="IPR050358">
    <property type="entry name" value="RSE1/DDB1/CFT1"/>
</dbReference>
<evidence type="ECO:0000313" key="5">
    <source>
        <dbReference type="Proteomes" id="UP001165060"/>
    </source>
</evidence>
<reference evidence="4 5" key="1">
    <citation type="journal article" date="2023" name="Commun. Biol.">
        <title>Genome analysis of Parmales, the sister group of diatoms, reveals the evolutionary specialization of diatoms from phago-mixotrophs to photoautotrophs.</title>
        <authorList>
            <person name="Ban H."/>
            <person name="Sato S."/>
            <person name="Yoshikawa S."/>
            <person name="Yamada K."/>
            <person name="Nakamura Y."/>
            <person name="Ichinomiya M."/>
            <person name="Sato N."/>
            <person name="Blanc-Mathieu R."/>
            <person name="Endo H."/>
            <person name="Kuwata A."/>
            <person name="Ogata H."/>
        </authorList>
    </citation>
    <scope>NUCLEOTIDE SEQUENCE [LARGE SCALE GENOMIC DNA]</scope>
</reference>
<name>A0ABQ6N6L5_9STRA</name>
<dbReference type="Proteomes" id="UP001165060">
    <property type="component" value="Unassembled WGS sequence"/>
</dbReference>
<feature type="chain" id="PRO_5046221043" description="Steroid 5-alpha reductase C-terminal domain-containing protein" evidence="1">
    <location>
        <begin position="25"/>
        <end position="889"/>
    </location>
</feature>
<accession>A0ABQ6N6L5</accession>
<dbReference type="Pfam" id="PF10433">
    <property type="entry name" value="Beta-prop_RSE1_1st"/>
    <property type="match status" value="1"/>
</dbReference>
<feature type="domain" description="RSE1/DDB1/CPSF1 first beta-propeller" evidence="2">
    <location>
        <begin position="253"/>
        <end position="483"/>
    </location>
</feature>
<gene>
    <name evidence="4" type="ORF">TeGR_g5045</name>
</gene>
<keyword evidence="5" id="KW-1185">Reference proteome</keyword>
<evidence type="ECO:0000313" key="4">
    <source>
        <dbReference type="EMBL" id="GMI41463.1"/>
    </source>
</evidence>
<organism evidence="4 5">
    <name type="scientific">Tetraparma gracilis</name>
    <dbReference type="NCBI Taxonomy" id="2962635"/>
    <lineage>
        <taxon>Eukaryota</taxon>
        <taxon>Sar</taxon>
        <taxon>Stramenopiles</taxon>
        <taxon>Ochrophyta</taxon>
        <taxon>Bolidophyceae</taxon>
        <taxon>Parmales</taxon>
        <taxon>Triparmaceae</taxon>
        <taxon>Tetraparma</taxon>
    </lineage>
</organism>
<dbReference type="InterPro" id="IPR018846">
    <property type="entry name" value="Beta-prop_RSE1/DDB1/CPSF1_1st"/>
</dbReference>
<evidence type="ECO:0000256" key="1">
    <source>
        <dbReference type="SAM" id="SignalP"/>
    </source>
</evidence>
<evidence type="ECO:0000259" key="3">
    <source>
        <dbReference type="Pfam" id="PF23726"/>
    </source>
</evidence>
<feature type="non-terminal residue" evidence="4">
    <location>
        <position position="889"/>
    </location>
</feature>
<dbReference type="PROSITE" id="PS50244">
    <property type="entry name" value="S5A_REDUCTASE"/>
    <property type="match status" value="1"/>
</dbReference>
<comment type="caution">
    <text evidence="4">The sequence shown here is derived from an EMBL/GenBank/DDBJ whole genome shotgun (WGS) entry which is preliminary data.</text>
</comment>
<dbReference type="PANTHER" id="PTHR10644">
    <property type="entry name" value="DNA REPAIR/RNA PROCESSING CPSF FAMILY"/>
    <property type="match status" value="1"/>
</dbReference>
<evidence type="ECO:0000259" key="2">
    <source>
        <dbReference type="Pfam" id="PF10433"/>
    </source>
</evidence>
<sequence>MLPAPAFFPGTFGVCLGCFQLLSACTSFSAETSASPTPYSKFAAGSAEALPLPVPSRAGMLLIYSPALLAASLYLSSPLASTPLPPALLAAHFGKRVLETLFLHRYSGTVPLPVAGFVGGYYAFVAYVCAEASLQAAATPAMRVAGAALFAVGSAGNLYHHHLLASLRSPKAKSAASKAKYVLPTGGLFEYVAAPHYLFELLAWLGLSLTVHHAHVYGVLASMTSYLAGRAVSQNRWNREKFGEEWGGRRNLIPGSKLVYVMNRDNEGNTTISSPLEAHKQNTITFDIAALDVGFENPVFAALELSYADADLDPSGDAAREATKQLTYYELDLGLNHVTRKWTTAVGRKASLLAAIPGGAGGPSGVLVCGEDRIEYCHDSLPGGEVVCKIPRRAGHPEGKGVLVTCATVHKQKKNKFFAIVQTELGDTFKVTLDFGADGVKGMRMQLIDTLPVASSMNVTKMGLLFLAAEMGDHALYQLEQSIIALEGAVETTSGSDDAVPTFVPSTTLSNMLTIDTLPSLCGSTGLMVGEYAQGESAPQIYALCGRGPRSSVRVMRHGASVSELASSPLPGNPSGIFTVKAAGGDQDEYIVLSFTDSTLVLSVGETVEEVSDSGFDLTSPTLACARLASGGIVQVHPTGLRHVTANGQRKDWACPGLKKVGHASANSNQVMISYEGGNGELVYFELDQSWNLNEAASQTVGVEVTALTVGSVPKGRSRSLFGAIGTRDENAKVLSLAPGDLLSSRSAVVIQGVPSSVSLIDMDGTMYLNCGTASGTMTQTVLDDVSGELAGNPTKRFLGVKPVKASTITIDGKDCSIMLSTRPWVSYISSTSNTLTTSPLSFSSLDNVAGFSSDVISEGIVATSGNTLRILTIENIEAAFNETKVNLR</sequence>
<evidence type="ECO:0008006" key="6">
    <source>
        <dbReference type="Google" id="ProtNLM"/>
    </source>
</evidence>
<dbReference type="Gene3D" id="1.20.120.1630">
    <property type="match status" value="1"/>
</dbReference>
<protein>
    <recommendedName>
        <fullName evidence="6">Steroid 5-alpha reductase C-terminal domain-containing protein</fullName>
    </recommendedName>
</protein>
<dbReference type="EMBL" id="BRYB01002219">
    <property type="protein sequence ID" value="GMI41463.1"/>
    <property type="molecule type" value="Genomic_DNA"/>
</dbReference>
<proteinExistence type="predicted"/>
<keyword evidence="1" id="KW-0732">Signal</keyword>
<dbReference type="Gene3D" id="2.130.10.10">
    <property type="entry name" value="YVTN repeat-like/Quinoprotein amine dehydrogenase"/>
    <property type="match status" value="2"/>
</dbReference>